<dbReference type="Proteomes" id="UP000095657">
    <property type="component" value="Unassembled WGS sequence"/>
</dbReference>
<gene>
    <name evidence="1" type="ORF">ERS852494_00209</name>
</gene>
<evidence type="ECO:0000313" key="2">
    <source>
        <dbReference type="Proteomes" id="UP000095657"/>
    </source>
</evidence>
<accession>A0A174G5D0</accession>
<sequence length="43" mass="4968">MKGTKKYGNKIFIITENQTNALRKEINMADYKEPGNRCGGYDR</sequence>
<dbReference type="STRING" id="47678.ERS852494_00209"/>
<dbReference type="RefSeq" id="WP_262714265.1">
    <property type="nucleotide sequence ID" value="NZ_CZAI01000001.1"/>
</dbReference>
<reference evidence="1 2" key="1">
    <citation type="submission" date="2015-09" db="EMBL/GenBank/DDBJ databases">
        <authorList>
            <consortium name="Pathogen Informatics"/>
        </authorList>
    </citation>
    <scope>NUCLEOTIDE SEQUENCE [LARGE SCALE GENOMIC DNA]</scope>
    <source>
        <strain evidence="1 2">2789STDY5834880</strain>
    </source>
</reference>
<dbReference type="AlphaFoldDB" id="A0A174G5D0"/>
<dbReference type="EMBL" id="CZAI01000001">
    <property type="protein sequence ID" value="CUO56817.1"/>
    <property type="molecule type" value="Genomic_DNA"/>
</dbReference>
<name>A0A174G5D0_9BACE</name>
<protein>
    <submittedName>
        <fullName evidence="1">Uncharacterized protein</fullName>
    </submittedName>
</protein>
<proteinExistence type="predicted"/>
<evidence type="ECO:0000313" key="1">
    <source>
        <dbReference type="EMBL" id="CUO56817.1"/>
    </source>
</evidence>
<organism evidence="1 2">
    <name type="scientific">Bacteroides caccae</name>
    <dbReference type="NCBI Taxonomy" id="47678"/>
    <lineage>
        <taxon>Bacteria</taxon>
        <taxon>Pseudomonadati</taxon>
        <taxon>Bacteroidota</taxon>
        <taxon>Bacteroidia</taxon>
        <taxon>Bacteroidales</taxon>
        <taxon>Bacteroidaceae</taxon>
        <taxon>Bacteroides</taxon>
    </lineage>
</organism>